<dbReference type="InterPro" id="IPR011659">
    <property type="entry name" value="WD40"/>
</dbReference>
<dbReference type="AlphaFoldDB" id="E0XS24"/>
<reference evidence="2" key="1">
    <citation type="journal article" date="2011" name="Environ. Microbiol.">
        <title>Time-series analyses of Monterey Bay coastal microbial picoplankton using a 'genome proxy' microarray.</title>
        <authorList>
            <person name="Rich V.I."/>
            <person name="Pham V.D."/>
            <person name="Eppley J."/>
            <person name="Shi Y."/>
            <person name="DeLong E.F."/>
        </authorList>
    </citation>
    <scope>NUCLEOTIDE SEQUENCE</scope>
</reference>
<accession>E0XS24</accession>
<dbReference type="Gene3D" id="2.120.10.30">
    <property type="entry name" value="TolB, C-terminal domain"/>
    <property type="match status" value="2"/>
</dbReference>
<dbReference type="InterPro" id="IPR011042">
    <property type="entry name" value="6-blade_b-propeller_TolB-like"/>
</dbReference>
<name>E0XS24_9DELT</name>
<comment type="similarity">
    <text evidence="1">Belongs to the TolB family.</text>
</comment>
<organism evidence="2">
    <name type="scientific">uncultured delta proteobacterium HF0070_10I02</name>
    <dbReference type="NCBI Taxonomy" id="710824"/>
    <lineage>
        <taxon>Bacteria</taxon>
        <taxon>Deltaproteobacteria</taxon>
        <taxon>environmental samples</taxon>
    </lineage>
</organism>
<sequence>MGVHTTAVGASFDPDLEWRTLETPHFNITFHQGEAALAEEVSVIVEDVWKKMTDELGTYPKRPTELVLIDPTDLANGYAMSLPVNTIVIFVTSPSEDSTLSKYADWNDAILTHEYTHTLHLDTIEGLPKLLRRVFGRVININRASPGWMVEGLATLQETRHTPGGRGRSNVAHMIKRMAVLEDQFPPLGNLDGFQVDPPGGNLRYLFGQDFQQYIADEVGEDVWTDWIHTYGGWIPYWLPTKRVFGQRLVPLYRGWKASLDERYGKQAESVKSNGETPAKLMSDGISTCMGPTWSPDGTKLLFSCVDPVEGSAILLRDADSDAEAEPEALIKGAFAKNFSWRSDGKAFFFSATHTVDRFNLYDDVYFYQLGRKSSTLLTRGKRARHPALSPDGKDLLVVTNKVQQNQLARMTIDQQIETLTELDGHEQIATPQFSPDGRYVAVSKWQDGERDIWIYTAEGEPYRQIVSVGSHDQDPTWSADGRWLYFSSDRTGIFNLYAIELESEKLFQITNVLGGAFHPAPHPDAKRIAFESFSHNGMDIVEASLGRDGWSEVGLVPSADTFAGSLRDTVSTTIPANTPPSKMEAIEPSSQFGRPNLPSGQARAMDMVQIPGLQGFGAPMHGWRTLPAFGNPYLDAPETGPDVEHGAVTTDDEVAEEEDFPFTYPVRRYQPLRTLLPPRYLKPAATLAYGDTFMGYLGTSSWDTLMRWFYSGFVSYRSDNGYLGWGGSVAYNKMIPTISAGAYSYTVRYGSMFREIGPSVEGGSWVRSIEKLQDRYFDKRTKAYLSVAFPLSDYKAAYLQWQGTHRAPLVPLDAYAAQGINVYRAGLPTRGFQSAIGGGWGYSKGSSYGRAVSVEKGTYYGVSGKLTSRYLGSYQLDDTDQAIPFSQLQFGGEYRKYITIPWFDDHVVAAKVAGGGAVGDRTRYGSYRLGGNFGQGGLYTLPEEYRSLRGFSPGTVYGDWYYLSTLEYRLPIWWIDRGVGTIPFYARYISATAFLDAGNAFNNLPNGGEDQAPILSNTLVGAGAELRGTAILGYGVSATARMGYAFSIRGPGSPLGSLNGLYLRFDTGF</sequence>
<dbReference type="PANTHER" id="PTHR36842:SF1">
    <property type="entry name" value="PROTEIN TOLB"/>
    <property type="match status" value="1"/>
</dbReference>
<dbReference type="Pfam" id="PF07676">
    <property type="entry name" value="PD40"/>
    <property type="match status" value="2"/>
</dbReference>
<dbReference type="PANTHER" id="PTHR36842">
    <property type="entry name" value="PROTEIN TOLB HOMOLOG"/>
    <property type="match status" value="1"/>
</dbReference>
<evidence type="ECO:0000256" key="1">
    <source>
        <dbReference type="ARBA" id="ARBA00009820"/>
    </source>
</evidence>
<dbReference type="SUPFAM" id="SSF82171">
    <property type="entry name" value="DPP6 N-terminal domain-like"/>
    <property type="match status" value="1"/>
</dbReference>
<evidence type="ECO:0000313" key="2">
    <source>
        <dbReference type="EMBL" id="ADI17215.1"/>
    </source>
</evidence>
<proteinExistence type="inferred from homology"/>
<dbReference type="EMBL" id="GU474857">
    <property type="protein sequence ID" value="ADI17215.1"/>
    <property type="molecule type" value="Genomic_DNA"/>
</dbReference>
<protein>
    <submittedName>
        <fullName evidence="2">Periplasmic component of the tol biopolymer transport system</fullName>
    </submittedName>
</protein>